<feature type="transmembrane region" description="Helical" evidence="2">
    <location>
        <begin position="1832"/>
        <end position="1853"/>
    </location>
</feature>
<feature type="compositionally biased region" description="Low complexity" evidence="1">
    <location>
        <begin position="1568"/>
        <end position="1591"/>
    </location>
</feature>
<feature type="compositionally biased region" description="Polar residues" evidence="1">
    <location>
        <begin position="1552"/>
        <end position="1567"/>
    </location>
</feature>
<feature type="transmembrane region" description="Helical" evidence="2">
    <location>
        <begin position="257"/>
        <end position="279"/>
    </location>
</feature>
<dbReference type="PANTHER" id="PTHR34993">
    <property type="entry name" value="TRANSMEMBRANE PROTEIN"/>
    <property type="match status" value="1"/>
</dbReference>
<dbReference type="VEuPathDB" id="TriTrypDB:Lsey_0250_0070"/>
<dbReference type="OrthoDB" id="273843at2759"/>
<feature type="transmembrane region" description="Helical" evidence="2">
    <location>
        <begin position="539"/>
        <end position="558"/>
    </location>
</feature>
<accession>A0A0N1I3E3</accession>
<feature type="region of interest" description="Disordered" evidence="1">
    <location>
        <begin position="646"/>
        <end position="696"/>
    </location>
</feature>
<dbReference type="OMA" id="PGSMPPW"/>
<dbReference type="EMBL" id="LJSK01000250">
    <property type="protein sequence ID" value="KPI84543.1"/>
    <property type="molecule type" value="Genomic_DNA"/>
</dbReference>
<organism evidence="3 4">
    <name type="scientific">Leptomonas seymouri</name>
    <dbReference type="NCBI Taxonomy" id="5684"/>
    <lineage>
        <taxon>Eukaryota</taxon>
        <taxon>Discoba</taxon>
        <taxon>Euglenozoa</taxon>
        <taxon>Kinetoplastea</taxon>
        <taxon>Metakinetoplastina</taxon>
        <taxon>Trypanosomatida</taxon>
        <taxon>Trypanosomatidae</taxon>
        <taxon>Leishmaniinae</taxon>
        <taxon>Leptomonas</taxon>
    </lineage>
</organism>
<feature type="region of interest" description="Disordered" evidence="1">
    <location>
        <begin position="1552"/>
        <end position="1606"/>
    </location>
</feature>
<sequence length="1980" mass="218883">MFLDLVDMTLSYVQYLIILLQLDPDSVPDFFMVPFTKLQYLVLDVNSENFHNYLRVRLPDWISLDIRFQYICIAVICPLVVATLGMLFVHGKPAYIWLVCALGTLFMFLFGFTLLANLERFVVPGASLPTRETLGVLGGVGLPCFLLILAGGLLEMGRVRLQLLQRDATEMERVVEEERQRLCNQRVTQQMVNRDGIDLVAVAAERVHTQRNKDAAEHIDWVDLTLQGLFVILLFVGGLILLHAIKISSISSMQESTLFTLFGVVMMIVWGCVTCWLVLGFFKKGRQLLFAISNFVNQRCLGLIVTVCNLLYIDVVTNFISIMYCTPLECKEGTRPSFAASLFPSIASGTAAKASAGSTVGCLSCNYHAYPQRCSADWQRQLCAAPVRQRRLVYDPRVHCDNIDAFFKVSGSLIFSVYLIFTPYLQCYMSQYAVRVLKESYPLEQRYYDVFTPEEVYFQKVLLSQNNAAFAYRAYKQQFRFYRLLFLLQKLVLGVVGCVMRKGLDYDIAWVGMVFFLVVPLAAISCSLYWKPFARHVEAYYYIAVQAMLSVCAVVCLVSHQLRKAGMPTAVWTVLMVLLNVVPFVVLVIGNAVTLREERRWTELWQQRLVESVTAAYEDPAHRLSPPHHPNPHELKQDEAAVGLREDGRPRSHLTRSSRSPSNSAMSESDDDGAGVPSPSEKRSARGRDDDRVDDNENLMGEASLKAVVHLLTTPYAAAPALHSQSHADLRRVRQRRHSQCTSADYEDSSFVLPSAEESRSSVPCPHAAAAPPTTSTTPSRSPVLRHRGPQITRRSSVRFEDLPRHRTGIIATSVFAKLKLLRALPGPLNAETWGDTMKMVLYLAAQTITAPFSRAHRCSAVGSSLSATVPSRMRHSAGDISSARQMDDNCSGWNGRTGVAEEMEYTARHHSEGHDIAVASCRQRKAGAASTPLPTLIASSRPLAAAASTVAPQKHSVPGRSYSLPSVWRSGVMLSSPSQSRSSLIPSASPSFSQLSNGSPIANPLRVAQQDHHRISASLSPRNSPVSGMLHYPCPLSVALTTPPTSGVAPCVRKPAPLQQQCKNSRPCAIDIEKASDSPACREVHQASSALARPSSSASASALEDANEYARDATETFIPALYFAERARARRHSMLSRVRQGSVSLSSNAIHALHFANGNQFARGRHSSSSATKQVGEVRLPWKRVKNPEQQQSTAVAHPGLQDDASLLFNAEVDGNSATPIPSPINGNYAVGIDAVAPPSYDPSWRSAWRAIWMWILNVGDDAAKKRRSVLNFTDVYIRRQLCEQKKAEQQEKQVTHSSNHTSLVGDDVLAWTPAQLRCCARQVFWGSPTDAMLGVVEVPGSMPPWGLYCHAPPPPSSSRKAAAAAAATASTLDAQLQCLPLFLLQRQYYAQLAEEQREAALHAQDNRGSVLRCGGLRINADNEQGSAIPASPLPTFLPNVNFRFSQPTRPLRVAAYERQYAAVSAYHHDRIDSLLPVDTELDSFANAHDDKEDDSHNVAQSHNSGEADMSLSGTSALQRRKSGTLHWLQQWGPVLTELLYEAAIDDDQMGQPTQVNESIPGSVNVSDSDSSSSSSRTSLLSPMLSPLFSPRRRRRESGAHSHHSNKTVRQSWLRWLPCMPWSLPKTWKGKLCSLDDVTASPSLSTSPDLTEDSPFSRETRSHSRRGEASVKAPSTLLTLITHTHVAKSRRNSDATSLSRVVPSLCNTSYLDENESNGGSLRSNHVQWRGRRHRDLNSHSGDSDIVPETHLDSRTAVPGVTRDYSCDSVEQQQPGTPAVSPVAPQDPLIQQLRCLYLVRQRLKGSYWGHRKQLTAVQDYIDYEINETVQRILTFSFIVVGTVATISLALAILGMMHTMDWRFINGVRRTGGDLRYELAGYSSWGAFTENCCCIAAEKIQPSYPFYALDVENWVCANGVTKERVRRDGYDDVVVDGYAVRPLCGMTFQNGCNVAVDTVAQTASLTDCNTTVVTAASMLRW</sequence>
<feature type="transmembrane region" description="Helical" evidence="2">
    <location>
        <begin position="508"/>
        <end position="533"/>
    </location>
</feature>
<feature type="transmembrane region" description="Helical" evidence="2">
    <location>
        <begin position="68"/>
        <end position="88"/>
    </location>
</feature>
<feature type="compositionally biased region" description="Basic residues" evidence="1">
    <location>
        <begin position="1592"/>
        <end position="1606"/>
    </location>
</feature>
<feature type="transmembrane region" description="Helical" evidence="2">
    <location>
        <begin position="300"/>
        <end position="324"/>
    </location>
</feature>
<keyword evidence="2" id="KW-0812">Transmembrane</keyword>
<feature type="region of interest" description="Disordered" evidence="1">
    <location>
        <begin position="979"/>
        <end position="1002"/>
    </location>
</feature>
<gene>
    <name evidence="3" type="ORF">ABL78_6405</name>
</gene>
<name>A0A0N1I3E3_LEPSE</name>
<feature type="compositionally biased region" description="Low complexity" evidence="1">
    <location>
        <begin position="979"/>
        <end position="994"/>
    </location>
</feature>
<dbReference type="PANTHER" id="PTHR34993:SF1">
    <property type="entry name" value="TRANSMEMBRANE PROTEIN"/>
    <property type="match status" value="1"/>
</dbReference>
<feature type="transmembrane region" description="Helical" evidence="2">
    <location>
        <begin position="136"/>
        <end position="156"/>
    </location>
</feature>
<keyword evidence="4" id="KW-1185">Reference proteome</keyword>
<feature type="transmembrane region" description="Helical" evidence="2">
    <location>
        <begin position="221"/>
        <end position="245"/>
    </location>
</feature>
<keyword evidence="2" id="KW-0472">Membrane</keyword>
<evidence type="ECO:0000313" key="4">
    <source>
        <dbReference type="Proteomes" id="UP000038009"/>
    </source>
</evidence>
<feature type="transmembrane region" description="Helical" evidence="2">
    <location>
        <begin position="95"/>
        <end position="116"/>
    </location>
</feature>
<feature type="region of interest" description="Disordered" evidence="1">
    <location>
        <begin position="1489"/>
        <end position="1517"/>
    </location>
</feature>
<feature type="compositionally biased region" description="Low complexity" evidence="1">
    <location>
        <begin position="657"/>
        <end position="667"/>
    </location>
</feature>
<evidence type="ECO:0000313" key="3">
    <source>
        <dbReference type="EMBL" id="KPI84543.1"/>
    </source>
</evidence>
<feature type="compositionally biased region" description="Basic and acidic residues" evidence="1">
    <location>
        <begin position="1489"/>
        <end position="1498"/>
    </location>
</feature>
<feature type="compositionally biased region" description="Basic and acidic residues" evidence="1">
    <location>
        <begin position="680"/>
        <end position="691"/>
    </location>
</feature>
<feature type="region of interest" description="Disordered" evidence="1">
    <location>
        <begin position="741"/>
        <end position="793"/>
    </location>
</feature>
<feature type="transmembrane region" description="Helical" evidence="2">
    <location>
        <begin position="570"/>
        <end position="590"/>
    </location>
</feature>
<feature type="region of interest" description="Disordered" evidence="1">
    <location>
        <begin position="1734"/>
        <end position="1753"/>
    </location>
</feature>
<comment type="caution">
    <text evidence="3">The sequence shown here is derived from an EMBL/GenBank/DDBJ whole genome shotgun (WGS) entry which is preliminary data.</text>
</comment>
<reference evidence="3 4" key="1">
    <citation type="journal article" date="2015" name="PLoS Pathog.">
        <title>Leptomonas seymouri: Adaptations to the Dixenous Life Cycle Analyzed by Genome Sequencing, Transcriptome Profiling and Co-infection with Leishmania donovani.</title>
        <authorList>
            <person name="Kraeva N."/>
            <person name="Butenko A."/>
            <person name="Hlavacova J."/>
            <person name="Kostygov A."/>
            <person name="Myskova J."/>
            <person name="Grybchuk D."/>
            <person name="Lestinova T."/>
            <person name="Votypka J."/>
            <person name="Volf P."/>
            <person name="Opperdoes F."/>
            <person name="Flegontov P."/>
            <person name="Lukes J."/>
            <person name="Yurchenko V."/>
        </authorList>
    </citation>
    <scope>NUCLEOTIDE SEQUENCE [LARGE SCALE GENOMIC DNA]</scope>
    <source>
        <strain evidence="3 4">ATCC 30220</strain>
    </source>
</reference>
<protein>
    <submittedName>
        <fullName evidence="3">Uncharacterized protein</fullName>
    </submittedName>
</protein>
<keyword evidence="2" id="KW-1133">Transmembrane helix</keyword>
<dbReference type="Proteomes" id="UP000038009">
    <property type="component" value="Unassembled WGS sequence"/>
</dbReference>
<feature type="compositionally biased region" description="Basic and acidic residues" evidence="1">
    <location>
        <begin position="1656"/>
        <end position="1670"/>
    </location>
</feature>
<feature type="compositionally biased region" description="Low complexity" evidence="1">
    <location>
        <begin position="761"/>
        <end position="783"/>
    </location>
</feature>
<feature type="region of interest" description="Disordered" evidence="1">
    <location>
        <begin position="1640"/>
        <end position="1676"/>
    </location>
</feature>
<evidence type="ECO:0000256" key="1">
    <source>
        <dbReference type="SAM" id="MobiDB-lite"/>
    </source>
</evidence>
<feature type="compositionally biased region" description="Polar residues" evidence="1">
    <location>
        <begin position="1641"/>
        <end position="1650"/>
    </location>
</feature>
<proteinExistence type="predicted"/>
<evidence type="ECO:0000256" key="2">
    <source>
        <dbReference type="SAM" id="Phobius"/>
    </source>
</evidence>